<proteinExistence type="inferred from homology"/>
<feature type="transmembrane region" description="Helical" evidence="11">
    <location>
        <begin position="104"/>
        <end position="124"/>
    </location>
</feature>
<dbReference type="AlphaFoldDB" id="A0AAD5T0Q3"/>
<dbReference type="GO" id="GO:0015227">
    <property type="term" value="F:O-acyl-L-carnitine transmembrane transporter activity"/>
    <property type="evidence" value="ECO:0007669"/>
    <property type="project" value="TreeGrafter"/>
</dbReference>
<evidence type="ECO:0000256" key="6">
    <source>
        <dbReference type="ARBA" id="ARBA00022989"/>
    </source>
</evidence>
<sequence length="286" mass="31092">MTENFLFGACGGITNVLVGHPFDLVKVRLQSPQFAYGGSLQAVAQILRADGFLGLYRGVSPVLFGAGPVMGICYMSYSTTMTAIQKLYYSPTLIPKDMPVVDTLPIQYVALSGAVAAIPTSLILGPAERIKILMQVETKSRSSPSLNPLTSIWRVIRTNGGLSKLFRGTPITTLRDFPGDAAYFGVFEGVKRLLKQSFPQSRGFVVGTEKYTFSPWQTILAGGSAGIVNWLICLPIDTIKTQVQQSGEGTTFWSVLRSQKSFTHLYRGLAPVLVKDGTYLVAYGLF</sequence>
<evidence type="ECO:0000256" key="1">
    <source>
        <dbReference type="ARBA" id="ARBA00004225"/>
    </source>
</evidence>
<dbReference type="Pfam" id="PF00153">
    <property type="entry name" value="Mito_carr"/>
    <property type="match status" value="3"/>
</dbReference>
<evidence type="ECO:0000313" key="13">
    <source>
        <dbReference type="Proteomes" id="UP001211907"/>
    </source>
</evidence>
<accession>A0AAD5T0Q3</accession>
<dbReference type="SUPFAM" id="SSF103506">
    <property type="entry name" value="Mitochondrial carrier"/>
    <property type="match status" value="1"/>
</dbReference>
<comment type="similarity">
    <text evidence="2 10">Belongs to the mitochondrial carrier (TC 2.A.29) family.</text>
</comment>
<keyword evidence="4 9" id="KW-0812">Transmembrane</keyword>
<name>A0AAD5T0Q3_9FUNG</name>
<dbReference type="PANTHER" id="PTHR45624">
    <property type="entry name" value="MITOCHONDRIAL BASIC AMINO ACIDS TRANSPORTER-RELATED"/>
    <property type="match status" value="1"/>
</dbReference>
<dbReference type="InterPro" id="IPR023395">
    <property type="entry name" value="MCP_dom_sf"/>
</dbReference>
<evidence type="ECO:0000256" key="9">
    <source>
        <dbReference type="PROSITE-ProRule" id="PRU00282"/>
    </source>
</evidence>
<dbReference type="InterPro" id="IPR018108">
    <property type="entry name" value="MCP_transmembrane"/>
</dbReference>
<dbReference type="Gene3D" id="1.50.40.10">
    <property type="entry name" value="Mitochondrial carrier domain"/>
    <property type="match status" value="2"/>
</dbReference>
<protein>
    <submittedName>
        <fullName evidence="12">Carnitine transporter</fullName>
    </submittedName>
</protein>
<evidence type="ECO:0000256" key="8">
    <source>
        <dbReference type="ARBA" id="ARBA00023136"/>
    </source>
</evidence>
<evidence type="ECO:0000256" key="7">
    <source>
        <dbReference type="ARBA" id="ARBA00023128"/>
    </source>
</evidence>
<keyword evidence="3 10" id="KW-0813">Transport</keyword>
<feature type="transmembrane region" description="Helical" evidence="11">
    <location>
        <begin position="62"/>
        <end position="84"/>
    </location>
</feature>
<evidence type="ECO:0000256" key="10">
    <source>
        <dbReference type="RuleBase" id="RU000488"/>
    </source>
</evidence>
<dbReference type="Proteomes" id="UP001211907">
    <property type="component" value="Unassembled WGS sequence"/>
</dbReference>
<comment type="subcellular location">
    <subcellularLocation>
        <location evidence="1">Mitochondrion membrane</location>
        <topology evidence="1">Multi-pass membrane protein</topology>
    </subcellularLocation>
</comment>
<evidence type="ECO:0000313" key="12">
    <source>
        <dbReference type="EMBL" id="KAJ3120459.1"/>
    </source>
</evidence>
<evidence type="ECO:0000256" key="5">
    <source>
        <dbReference type="ARBA" id="ARBA00022737"/>
    </source>
</evidence>
<dbReference type="PANTHER" id="PTHR45624:SF4">
    <property type="entry name" value="CONGESTED-LIKE TRACHEA PROTEIN-RELATED"/>
    <property type="match status" value="1"/>
</dbReference>
<reference evidence="12" key="1">
    <citation type="submission" date="2020-05" db="EMBL/GenBank/DDBJ databases">
        <title>Phylogenomic resolution of chytrid fungi.</title>
        <authorList>
            <person name="Stajich J.E."/>
            <person name="Amses K."/>
            <person name="Simmons R."/>
            <person name="Seto K."/>
            <person name="Myers J."/>
            <person name="Bonds A."/>
            <person name="Quandt C.A."/>
            <person name="Barry K."/>
            <person name="Liu P."/>
            <person name="Grigoriev I."/>
            <person name="Longcore J.E."/>
            <person name="James T.Y."/>
        </authorList>
    </citation>
    <scope>NUCLEOTIDE SEQUENCE</scope>
    <source>
        <strain evidence="12">JEL0513</strain>
    </source>
</reference>
<dbReference type="GO" id="GO:0006839">
    <property type="term" value="P:mitochondrial transport"/>
    <property type="evidence" value="ECO:0007669"/>
    <property type="project" value="TreeGrafter"/>
</dbReference>
<keyword evidence="8 9" id="KW-0472">Membrane</keyword>
<comment type="caution">
    <text evidence="12">The sequence shown here is derived from an EMBL/GenBank/DDBJ whole genome shotgun (WGS) entry which is preliminary data.</text>
</comment>
<keyword evidence="13" id="KW-1185">Reference proteome</keyword>
<evidence type="ECO:0000256" key="2">
    <source>
        <dbReference type="ARBA" id="ARBA00006375"/>
    </source>
</evidence>
<dbReference type="InterPro" id="IPR050567">
    <property type="entry name" value="Mitochondrial_Carrier"/>
</dbReference>
<evidence type="ECO:0000256" key="3">
    <source>
        <dbReference type="ARBA" id="ARBA00022448"/>
    </source>
</evidence>
<keyword evidence="7" id="KW-0496">Mitochondrion</keyword>
<dbReference type="GO" id="GO:1902603">
    <property type="term" value="P:carnitine transmembrane transport"/>
    <property type="evidence" value="ECO:0007669"/>
    <property type="project" value="TreeGrafter"/>
</dbReference>
<feature type="repeat" description="Solcar" evidence="9">
    <location>
        <begin position="3"/>
        <end position="83"/>
    </location>
</feature>
<gene>
    <name evidence="12" type="primary">CRC1_4</name>
    <name evidence="12" type="ORF">HK100_012791</name>
</gene>
<keyword evidence="5" id="KW-0677">Repeat</keyword>
<evidence type="ECO:0000256" key="4">
    <source>
        <dbReference type="ARBA" id="ARBA00022692"/>
    </source>
</evidence>
<feature type="repeat" description="Solcar" evidence="9">
    <location>
        <begin position="104"/>
        <end position="193"/>
    </location>
</feature>
<evidence type="ECO:0000256" key="11">
    <source>
        <dbReference type="SAM" id="Phobius"/>
    </source>
</evidence>
<dbReference type="EMBL" id="JADGJH010000964">
    <property type="protein sequence ID" value="KAJ3120459.1"/>
    <property type="molecule type" value="Genomic_DNA"/>
</dbReference>
<organism evidence="12 13">
    <name type="scientific">Physocladia obscura</name>
    <dbReference type="NCBI Taxonomy" id="109957"/>
    <lineage>
        <taxon>Eukaryota</taxon>
        <taxon>Fungi</taxon>
        <taxon>Fungi incertae sedis</taxon>
        <taxon>Chytridiomycota</taxon>
        <taxon>Chytridiomycota incertae sedis</taxon>
        <taxon>Chytridiomycetes</taxon>
        <taxon>Chytridiales</taxon>
        <taxon>Chytriomycetaceae</taxon>
        <taxon>Physocladia</taxon>
    </lineage>
</organism>
<dbReference type="PROSITE" id="PS50920">
    <property type="entry name" value="SOLCAR"/>
    <property type="match status" value="2"/>
</dbReference>
<dbReference type="GO" id="GO:0031966">
    <property type="term" value="C:mitochondrial membrane"/>
    <property type="evidence" value="ECO:0007669"/>
    <property type="project" value="UniProtKB-SubCell"/>
</dbReference>
<keyword evidence="6 11" id="KW-1133">Transmembrane helix</keyword>